<gene>
    <name evidence="1" type="ORF">AFUS01_LOCUS8212</name>
</gene>
<comment type="caution">
    <text evidence="1">The sequence shown here is derived from an EMBL/GenBank/DDBJ whole genome shotgun (WGS) entry which is preliminary data.</text>
</comment>
<keyword evidence="2" id="KW-1185">Reference proteome</keyword>
<protein>
    <submittedName>
        <fullName evidence="1">Uncharacterized protein</fullName>
    </submittedName>
</protein>
<accession>A0A8J2NMP1</accession>
<name>A0A8J2NMP1_9HEXA</name>
<dbReference type="Proteomes" id="UP000708208">
    <property type="component" value="Unassembled WGS sequence"/>
</dbReference>
<evidence type="ECO:0000313" key="1">
    <source>
        <dbReference type="EMBL" id="CAG7718846.1"/>
    </source>
</evidence>
<dbReference type="EMBL" id="CAJVCH010056436">
    <property type="protein sequence ID" value="CAG7718846.1"/>
    <property type="molecule type" value="Genomic_DNA"/>
</dbReference>
<sequence length="38" mass="4340">TIASALTFTVFLLAANPDEQRNYIWSWTRFSGMTGIEM</sequence>
<evidence type="ECO:0000313" key="2">
    <source>
        <dbReference type="Proteomes" id="UP000708208"/>
    </source>
</evidence>
<proteinExistence type="predicted"/>
<organism evidence="1 2">
    <name type="scientific">Allacma fusca</name>
    <dbReference type="NCBI Taxonomy" id="39272"/>
    <lineage>
        <taxon>Eukaryota</taxon>
        <taxon>Metazoa</taxon>
        <taxon>Ecdysozoa</taxon>
        <taxon>Arthropoda</taxon>
        <taxon>Hexapoda</taxon>
        <taxon>Collembola</taxon>
        <taxon>Symphypleona</taxon>
        <taxon>Sminthuridae</taxon>
        <taxon>Allacma</taxon>
    </lineage>
</organism>
<dbReference type="AlphaFoldDB" id="A0A8J2NMP1"/>
<feature type="non-terminal residue" evidence="1">
    <location>
        <position position="1"/>
    </location>
</feature>
<reference evidence="1" key="1">
    <citation type="submission" date="2021-06" db="EMBL/GenBank/DDBJ databases">
        <authorList>
            <person name="Hodson N. C."/>
            <person name="Mongue J. A."/>
            <person name="Jaron S. K."/>
        </authorList>
    </citation>
    <scope>NUCLEOTIDE SEQUENCE</scope>
</reference>